<gene>
    <name evidence="9" type="ORF">GCM10009747_25790</name>
</gene>
<sequence length="186" mass="20761">MSAPSFAEDDTLAEGFASGDEAALRAAYARWAPLVYTLAARSLGNRSDAEDVTQQVFIAAWRSRERFDPTRASLQSWLIGISRHRIADAHEARARTSRIEARLAGEAVIDGGVFDEDLAERAMVSEALDRLDPVPRQVMRLAFYDRMTHSQIADRLGLPLGTVKSHIRRSLTRIRERWEVEDAPGA</sequence>
<dbReference type="RefSeq" id="WP_232498763.1">
    <property type="nucleotide sequence ID" value="NZ_BAAANH010000005.1"/>
</dbReference>
<dbReference type="Pfam" id="PF04545">
    <property type="entry name" value="Sigma70_r4"/>
    <property type="match status" value="1"/>
</dbReference>
<dbReference type="InterPro" id="IPR007630">
    <property type="entry name" value="RNA_pol_sigma70_r4"/>
</dbReference>
<dbReference type="InterPro" id="IPR013324">
    <property type="entry name" value="RNA_pol_sigma_r3/r4-like"/>
</dbReference>
<dbReference type="PANTHER" id="PTHR43133:SF62">
    <property type="entry name" value="RNA POLYMERASE SIGMA FACTOR SIGZ"/>
    <property type="match status" value="1"/>
</dbReference>
<dbReference type="SUPFAM" id="SSF88946">
    <property type="entry name" value="Sigma2 domain of RNA polymerase sigma factors"/>
    <property type="match status" value="1"/>
</dbReference>
<dbReference type="InterPro" id="IPR039425">
    <property type="entry name" value="RNA_pol_sigma-70-like"/>
</dbReference>
<keyword evidence="5 6" id="KW-0804">Transcription</keyword>
<evidence type="ECO:0000256" key="2">
    <source>
        <dbReference type="ARBA" id="ARBA00023015"/>
    </source>
</evidence>
<comment type="caution">
    <text evidence="9">The sequence shown here is derived from an EMBL/GenBank/DDBJ whole genome shotgun (WGS) entry which is preliminary data.</text>
</comment>
<evidence type="ECO:0000256" key="5">
    <source>
        <dbReference type="ARBA" id="ARBA00023163"/>
    </source>
</evidence>
<protein>
    <recommendedName>
        <fullName evidence="6">RNA polymerase sigma factor</fullName>
    </recommendedName>
</protein>
<keyword evidence="3 6" id="KW-0731">Sigma factor</keyword>
<dbReference type="NCBIfam" id="TIGR02937">
    <property type="entry name" value="sigma70-ECF"/>
    <property type="match status" value="1"/>
</dbReference>
<evidence type="ECO:0000256" key="1">
    <source>
        <dbReference type="ARBA" id="ARBA00010641"/>
    </source>
</evidence>
<accession>A0ABP4WWN9</accession>
<dbReference type="InterPro" id="IPR014284">
    <property type="entry name" value="RNA_pol_sigma-70_dom"/>
</dbReference>
<dbReference type="InterPro" id="IPR000838">
    <property type="entry name" value="RNA_pol_sigma70_ECF_CS"/>
</dbReference>
<evidence type="ECO:0000313" key="10">
    <source>
        <dbReference type="Proteomes" id="UP001500506"/>
    </source>
</evidence>
<feature type="domain" description="RNA polymerase sigma-70 region 2" evidence="7">
    <location>
        <begin position="28"/>
        <end position="95"/>
    </location>
</feature>
<dbReference type="InterPro" id="IPR036388">
    <property type="entry name" value="WH-like_DNA-bd_sf"/>
</dbReference>
<evidence type="ECO:0000259" key="7">
    <source>
        <dbReference type="Pfam" id="PF04542"/>
    </source>
</evidence>
<keyword evidence="4 6" id="KW-0238">DNA-binding</keyword>
<dbReference type="SUPFAM" id="SSF88659">
    <property type="entry name" value="Sigma3 and sigma4 domains of RNA polymerase sigma factors"/>
    <property type="match status" value="1"/>
</dbReference>
<dbReference type="Proteomes" id="UP001500506">
    <property type="component" value="Unassembled WGS sequence"/>
</dbReference>
<dbReference type="PROSITE" id="PS01063">
    <property type="entry name" value="SIGMA70_ECF"/>
    <property type="match status" value="1"/>
</dbReference>
<dbReference type="EMBL" id="BAAANH010000005">
    <property type="protein sequence ID" value="GAA1764744.1"/>
    <property type="molecule type" value="Genomic_DNA"/>
</dbReference>
<keyword evidence="2 6" id="KW-0805">Transcription regulation</keyword>
<proteinExistence type="inferred from homology"/>
<dbReference type="Gene3D" id="1.10.1740.10">
    <property type="match status" value="1"/>
</dbReference>
<dbReference type="InterPro" id="IPR007627">
    <property type="entry name" value="RNA_pol_sigma70_r2"/>
</dbReference>
<name>A0ABP4WWN9_9MICO</name>
<reference evidence="10" key="1">
    <citation type="journal article" date="2019" name="Int. J. Syst. Evol. Microbiol.">
        <title>The Global Catalogue of Microorganisms (GCM) 10K type strain sequencing project: providing services to taxonomists for standard genome sequencing and annotation.</title>
        <authorList>
            <consortium name="The Broad Institute Genomics Platform"/>
            <consortium name="The Broad Institute Genome Sequencing Center for Infectious Disease"/>
            <person name="Wu L."/>
            <person name="Ma J."/>
        </authorList>
    </citation>
    <scope>NUCLEOTIDE SEQUENCE [LARGE SCALE GENOMIC DNA]</scope>
    <source>
        <strain evidence="10">JCM 14319</strain>
    </source>
</reference>
<keyword evidence="10" id="KW-1185">Reference proteome</keyword>
<evidence type="ECO:0000313" key="9">
    <source>
        <dbReference type="EMBL" id="GAA1764744.1"/>
    </source>
</evidence>
<dbReference type="PANTHER" id="PTHR43133">
    <property type="entry name" value="RNA POLYMERASE ECF-TYPE SIGMA FACTO"/>
    <property type="match status" value="1"/>
</dbReference>
<dbReference type="Gene3D" id="1.10.10.10">
    <property type="entry name" value="Winged helix-like DNA-binding domain superfamily/Winged helix DNA-binding domain"/>
    <property type="match status" value="1"/>
</dbReference>
<dbReference type="InterPro" id="IPR013325">
    <property type="entry name" value="RNA_pol_sigma_r2"/>
</dbReference>
<evidence type="ECO:0000259" key="8">
    <source>
        <dbReference type="Pfam" id="PF04545"/>
    </source>
</evidence>
<evidence type="ECO:0000256" key="4">
    <source>
        <dbReference type="ARBA" id="ARBA00023125"/>
    </source>
</evidence>
<dbReference type="Pfam" id="PF04542">
    <property type="entry name" value="Sigma70_r2"/>
    <property type="match status" value="1"/>
</dbReference>
<organism evidence="9 10">
    <name type="scientific">Agromyces humatus</name>
    <dbReference type="NCBI Taxonomy" id="279573"/>
    <lineage>
        <taxon>Bacteria</taxon>
        <taxon>Bacillati</taxon>
        <taxon>Actinomycetota</taxon>
        <taxon>Actinomycetes</taxon>
        <taxon>Micrococcales</taxon>
        <taxon>Microbacteriaceae</taxon>
        <taxon>Agromyces</taxon>
    </lineage>
</organism>
<evidence type="ECO:0000256" key="3">
    <source>
        <dbReference type="ARBA" id="ARBA00023082"/>
    </source>
</evidence>
<comment type="similarity">
    <text evidence="1 6">Belongs to the sigma-70 factor family. ECF subfamily.</text>
</comment>
<feature type="domain" description="RNA polymerase sigma-70 region 4" evidence="8">
    <location>
        <begin position="127"/>
        <end position="176"/>
    </location>
</feature>
<dbReference type="CDD" id="cd06171">
    <property type="entry name" value="Sigma70_r4"/>
    <property type="match status" value="1"/>
</dbReference>
<evidence type="ECO:0000256" key="6">
    <source>
        <dbReference type="RuleBase" id="RU000716"/>
    </source>
</evidence>